<protein>
    <recommendedName>
        <fullName evidence="3">Pyridoxamine 5'-phosphate oxidase family protein</fullName>
    </recommendedName>
</protein>
<organism evidence="1 2">
    <name type="scientific">Bosea caraganae</name>
    <dbReference type="NCBI Taxonomy" id="2763117"/>
    <lineage>
        <taxon>Bacteria</taxon>
        <taxon>Pseudomonadati</taxon>
        <taxon>Pseudomonadota</taxon>
        <taxon>Alphaproteobacteria</taxon>
        <taxon>Hyphomicrobiales</taxon>
        <taxon>Boseaceae</taxon>
        <taxon>Bosea</taxon>
    </lineage>
</organism>
<dbReference type="InterPro" id="IPR012349">
    <property type="entry name" value="Split_barrel_FMN-bd"/>
</dbReference>
<dbReference type="Gene3D" id="2.30.110.10">
    <property type="entry name" value="Electron Transport, Fmn-binding Protein, Chain A"/>
    <property type="match status" value="1"/>
</dbReference>
<comment type="caution">
    <text evidence="1">The sequence shown here is derived from an EMBL/GenBank/DDBJ whole genome shotgun (WGS) entry which is preliminary data.</text>
</comment>
<evidence type="ECO:0000313" key="1">
    <source>
        <dbReference type="EMBL" id="RDJ20374.1"/>
    </source>
</evidence>
<dbReference type="AlphaFoldDB" id="A0A370KZE9"/>
<sequence length="174" mass="19012">MLSLFDERRIQISGSRRRWGQGLIQIDAETARFLASPVMIILGTADSLGRPAIGRGLGCRFHTDGRMELAFSRWQWPRTAADIAATGQLAATWARPSDYVSYQLKGRAELREAGPGERDAAQRYCSDVSGVLTGLGVAPEQVAHWLTTQDLVLARLTVTEAYIQTPGQRAGVAL</sequence>
<evidence type="ECO:0008006" key="3">
    <source>
        <dbReference type="Google" id="ProtNLM"/>
    </source>
</evidence>
<accession>A0A370KZE9</accession>
<gene>
    <name evidence="1" type="ORF">DWE98_24870</name>
</gene>
<proteinExistence type="predicted"/>
<evidence type="ECO:0000313" key="2">
    <source>
        <dbReference type="Proteomes" id="UP000255207"/>
    </source>
</evidence>
<dbReference type="EMBL" id="QQTP01000019">
    <property type="protein sequence ID" value="RDJ20374.1"/>
    <property type="molecule type" value="Genomic_DNA"/>
</dbReference>
<reference evidence="2" key="1">
    <citation type="submission" date="2018-07" db="EMBL/GenBank/DDBJ databases">
        <authorList>
            <person name="Safronova V.I."/>
            <person name="Chirak E.R."/>
            <person name="Sazanova A.L."/>
        </authorList>
    </citation>
    <scope>NUCLEOTIDE SEQUENCE [LARGE SCALE GENOMIC DNA]</scope>
    <source>
        <strain evidence="2">RCAM04685</strain>
    </source>
</reference>
<keyword evidence="2" id="KW-1185">Reference proteome</keyword>
<dbReference type="Proteomes" id="UP000255207">
    <property type="component" value="Unassembled WGS sequence"/>
</dbReference>
<name>A0A370KZE9_9HYPH</name>
<dbReference type="SUPFAM" id="SSF50475">
    <property type="entry name" value="FMN-binding split barrel"/>
    <property type="match status" value="1"/>
</dbReference>